<dbReference type="OrthoDB" id="10483199at2759"/>
<evidence type="ECO:0000313" key="4">
    <source>
        <dbReference type="Proteomes" id="UP000507245"/>
    </source>
</evidence>
<sequence length="78" mass="8934">MEKRDGFEFCWWLGWRRKMFCEWIRLLCVGFVHGLRVVVMGEKKSRGGMGSGFCLSGVCGDEVLIQTIRKSARLACSK</sequence>
<accession>A0A6J5W6Y3</accession>
<dbReference type="Proteomes" id="UP000507222">
    <property type="component" value="Unassembled WGS sequence"/>
</dbReference>
<dbReference type="AlphaFoldDB" id="A0A6J5W6Y3"/>
<dbReference type="Proteomes" id="UP000507245">
    <property type="component" value="Unassembled WGS sequence"/>
</dbReference>
<evidence type="ECO:0000313" key="2">
    <source>
        <dbReference type="EMBL" id="CAB4293978.1"/>
    </source>
</evidence>
<reference evidence="4" key="1">
    <citation type="journal article" date="2020" name="Genome Biol.">
        <title>Gamete binning: chromosome-level and haplotype-resolved genome assembly enabled by high-throughput single-cell sequencing of gamete genomes.</title>
        <authorList>
            <person name="Campoy J.A."/>
            <person name="Sun H."/>
            <person name="Goel M."/>
            <person name="Jiao W.-B."/>
            <person name="Folz-Donahue K."/>
            <person name="Wang N."/>
            <person name="Rubio M."/>
            <person name="Liu C."/>
            <person name="Kukat C."/>
            <person name="Ruiz D."/>
            <person name="Huettel B."/>
            <person name="Schneeberger K."/>
        </authorList>
    </citation>
    <scope>NUCLEOTIDE SEQUENCE [LARGE SCALE GENOMIC DNA]</scope>
    <source>
        <strain evidence="4">cv. Rojo Pasion</strain>
    </source>
</reference>
<dbReference type="EMBL" id="CAEKKB010000001">
    <property type="protein sequence ID" value="CAB4293978.1"/>
    <property type="molecule type" value="Genomic_DNA"/>
</dbReference>
<gene>
    <name evidence="1" type="ORF">CURHAP_LOCUS3323</name>
    <name evidence="2" type="ORF">ORAREDHAP_LOCUS3528</name>
</gene>
<organism evidence="2 4">
    <name type="scientific">Prunus armeniaca</name>
    <name type="common">Apricot</name>
    <name type="synonym">Armeniaca vulgaris</name>
    <dbReference type="NCBI Taxonomy" id="36596"/>
    <lineage>
        <taxon>Eukaryota</taxon>
        <taxon>Viridiplantae</taxon>
        <taxon>Streptophyta</taxon>
        <taxon>Embryophyta</taxon>
        <taxon>Tracheophyta</taxon>
        <taxon>Spermatophyta</taxon>
        <taxon>Magnoliopsida</taxon>
        <taxon>eudicotyledons</taxon>
        <taxon>Gunneridae</taxon>
        <taxon>Pentapetalae</taxon>
        <taxon>rosids</taxon>
        <taxon>fabids</taxon>
        <taxon>Rosales</taxon>
        <taxon>Rosaceae</taxon>
        <taxon>Amygdaloideae</taxon>
        <taxon>Amygdaleae</taxon>
        <taxon>Prunus</taxon>
    </lineage>
</organism>
<protein>
    <submittedName>
        <fullName evidence="2">Uncharacterized protein</fullName>
    </submittedName>
</protein>
<keyword evidence="4" id="KW-1185">Reference proteome</keyword>
<reference evidence="2 3" key="2">
    <citation type="submission" date="2020-05" db="EMBL/GenBank/DDBJ databases">
        <authorList>
            <person name="Campoy J."/>
            <person name="Schneeberger K."/>
            <person name="Spophaly S."/>
        </authorList>
    </citation>
    <scope>NUCLEOTIDE SEQUENCE [LARGE SCALE GENOMIC DNA]</scope>
    <source>
        <strain evidence="2">PruArmRojPasFocal</strain>
    </source>
</reference>
<name>A0A6J5W6Y3_PRUAR</name>
<evidence type="ECO:0000313" key="3">
    <source>
        <dbReference type="Proteomes" id="UP000507222"/>
    </source>
</evidence>
<proteinExistence type="predicted"/>
<dbReference type="EMBL" id="CAEKDK010000001">
    <property type="protein sequence ID" value="CAB4263259.1"/>
    <property type="molecule type" value="Genomic_DNA"/>
</dbReference>
<evidence type="ECO:0000313" key="1">
    <source>
        <dbReference type="EMBL" id="CAB4263259.1"/>
    </source>
</evidence>